<dbReference type="Gene3D" id="3.20.80.10">
    <property type="entry name" value="Regulatory factor, effector binding domain"/>
    <property type="match status" value="1"/>
</dbReference>
<evidence type="ECO:0000313" key="2">
    <source>
        <dbReference type="EMBL" id="QCD47156.1"/>
    </source>
</evidence>
<organism evidence="2 3">
    <name type="scientific">Campylobacter rectus</name>
    <name type="common">Wolinella recta</name>
    <dbReference type="NCBI Taxonomy" id="203"/>
    <lineage>
        <taxon>Bacteria</taxon>
        <taxon>Pseudomonadati</taxon>
        <taxon>Campylobacterota</taxon>
        <taxon>Epsilonproteobacteria</taxon>
        <taxon>Campylobacterales</taxon>
        <taxon>Campylobacteraceae</taxon>
        <taxon>Campylobacter</taxon>
    </lineage>
</organism>
<dbReference type="PANTHER" id="PTHR36444">
    <property type="entry name" value="TRANSCRIPTIONAL REGULATOR PROTEIN YOBU-RELATED"/>
    <property type="match status" value="1"/>
</dbReference>
<protein>
    <submittedName>
        <fullName evidence="2">Transcriptional regulator</fullName>
    </submittedName>
</protein>
<dbReference type="Proteomes" id="UP000502377">
    <property type="component" value="Chromosome"/>
</dbReference>
<evidence type="ECO:0000259" key="1">
    <source>
        <dbReference type="SMART" id="SM00871"/>
    </source>
</evidence>
<accession>A0A6G5QNX0</accession>
<dbReference type="InterPro" id="IPR010499">
    <property type="entry name" value="AraC_E-bd"/>
</dbReference>
<reference evidence="2 3" key="1">
    <citation type="submission" date="2016-07" db="EMBL/GenBank/DDBJ databases">
        <title>Comparative genomics of the Campylobacter concisus group.</title>
        <authorList>
            <person name="Miller W.G."/>
            <person name="Yee E."/>
            <person name="Chapman M.H."/>
            <person name="Huynh S."/>
            <person name="Bono J.L."/>
            <person name="On S.L.W."/>
            <person name="StLeger J."/>
            <person name="Foster G."/>
            <person name="Parker C.T."/>
        </authorList>
    </citation>
    <scope>NUCLEOTIDE SEQUENCE [LARGE SCALE GENOMIC DNA]</scope>
    <source>
        <strain evidence="2 3">ATCC 33238</strain>
    </source>
</reference>
<feature type="domain" description="AraC effector-binding" evidence="1">
    <location>
        <begin position="1"/>
        <end position="137"/>
    </location>
</feature>
<dbReference type="SMART" id="SM00871">
    <property type="entry name" value="AraC_E_bind"/>
    <property type="match status" value="1"/>
</dbReference>
<evidence type="ECO:0000313" key="3">
    <source>
        <dbReference type="Proteomes" id="UP000502377"/>
    </source>
</evidence>
<sequence length="138" mass="15753">MEILAVEGFKIYGLKTRTKNVDEISSSGKIPALWAKFTKEFYDGKSEIYGVYCSYENGVNGLYDLFIGTKSLCPGGEILEIKSGKYAVFSFPSEPQNVARFWRKIWKYFEGSKLKRAYETDFELYGSDGIKIYISVLD</sequence>
<dbReference type="SUPFAM" id="SSF55136">
    <property type="entry name" value="Probable bacterial effector-binding domain"/>
    <property type="match status" value="1"/>
</dbReference>
<dbReference type="RefSeq" id="WP_004319116.1">
    <property type="nucleotide sequence ID" value="NZ_CP012543.1"/>
</dbReference>
<dbReference type="InterPro" id="IPR011256">
    <property type="entry name" value="Reg_factor_effector_dom_sf"/>
</dbReference>
<dbReference type="Pfam" id="PF06445">
    <property type="entry name" value="GyrI-like"/>
    <property type="match status" value="1"/>
</dbReference>
<dbReference type="InterPro" id="IPR029442">
    <property type="entry name" value="GyrI-like"/>
</dbReference>
<gene>
    <name evidence="2" type="ORF">CRECT_1509</name>
</gene>
<dbReference type="InterPro" id="IPR053182">
    <property type="entry name" value="YobU-like_regulator"/>
</dbReference>
<dbReference type="EMBL" id="CP012543">
    <property type="protein sequence ID" value="QCD47156.1"/>
    <property type="molecule type" value="Genomic_DNA"/>
</dbReference>
<dbReference type="PANTHER" id="PTHR36444:SF2">
    <property type="entry name" value="TRANSCRIPTIONAL REGULATOR PROTEIN YOBU-RELATED"/>
    <property type="match status" value="1"/>
</dbReference>
<proteinExistence type="predicted"/>
<dbReference type="AlphaFoldDB" id="A0A6G5QNX0"/>
<name>A0A6G5QNX0_CAMRE</name>
<dbReference type="KEGG" id="crx:CRECT_1509"/>